<gene>
    <name evidence="4" type="ORF">HMPREF0658_0194</name>
</gene>
<dbReference type="OrthoDB" id="1082240at2"/>
<dbReference type="AlphaFoldDB" id="E0NPU3"/>
<dbReference type="RefSeq" id="WP_006947882.1">
    <property type="nucleotide sequence ID" value="NZ_BAJI01000005.1"/>
</dbReference>
<reference evidence="4" key="1">
    <citation type="submission" date="2010-07" db="EMBL/GenBank/DDBJ databases">
        <authorList>
            <person name="Muzny D."/>
            <person name="Qin X."/>
            <person name="Deng J."/>
            <person name="Jiang H."/>
            <person name="Liu Y."/>
            <person name="Qu J."/>
            <person name="Song X.-Z."/>
            <person name="Zhang L."/>
            <person name="Thornton R."/>
            <person name="Coyle M."/>
            <person name="Francisco L."/>
            <person name="Jackson L."/>
            <person name="Javaid M."/>
            <person name="Korchina V."/>
            <person name="Kovar C."/>
            <person name="Mata R."/>
            <person name="Mathew T."/>
            <person name="Ngo R."/>
            <person name="Nguyen L."/>
            <person name="Nguyen N."/>
            <person name="Okwuonu G."/>
            <person name="Ongeri F."/>
            <person name="Pham C."/>
            <person name="Simmons D."/>
            <person name="Wilczek-Boney K."/>
            <person name="Hale W."/>
            <person name="Jakkamsetti A."/>
            <person name="Pham P."/>
            <person name="Ruth R."/>
            <person name="San Lucas F."/>
            <person name="Warren J."/>
            <person name="Zhang J."/>
            <person name="Zhao Z."/>
            <person name="Zhou C."/>
            <person name="Zhu D."/>
            <person name="Lee S."/>
            <person name="Bess C."/>
            <person name="Blankenburg K."/>
            <person name="Forbes L."/>
            <person name="Fu Q."/>
            <person name="Gubbala S."/>
            <person name="Hirani K."/>
            <person name="Jayaseelan J.C."/>
            <person name="Lara F."/>
            <person name="Munidasa M."/>
            <person name="Palculict T."/>
            <person name="Patil S."/>
            <person name="Pu L.-L."/>
            <person name="Saada N."/>
            <person name="Tang L."/>
            <person name="Weissenberger G."/>
            <person name="Zhu Y."/>
            <person name="Hemphill L."/>
            <person name="Shang Y."/>
            <person name="Youmans B."/>
            <person name="Ayvaz T."/>
            <person name="Ross M."/>
            <person name="Santibanez J."/>
            <person name="Aqrawi P."/>
            <person name="Gross S."/>
            <person name="Joshi V."/>
            <person name="Fowler G."/>
            <person name="Nazareth L."/>
            <person name="Reid J."/>
            <person name="Worley K."/>
            <person name="Petrosino J."/>
            <person name="Highlander S."/>
            <person name="Gibbs R."/>
        </authorList>
    </citation>
    <scope>NUCLEOTIDE SEQUENCE [LARGE SCALE GENOMIC DNA]</scope>
    <source>
        <strain evidence="4">DSM 16973</strain>
    </source>
</reference>
<feature type="signal peptide" evidence="2">
    <location>
        <begin position="1"/>
        <end position="19"/>
    </location>
</feature>
<feature type="domain" description="Outer membrane protein beta-barrel" evidence="3">
    <location>
        <begin position="8"/>
        <end position="179"/>
    </location>
</feature>
<dbReference type="Proteomes" id="UP000004394">
    <property type="component" value="Unassembled WGS sequence"/>
</dbReference>
<comment type="caution">
    <text evidence="4">The sequence shown here is derived from an EMBL/GenBank/DDBJ whole genome shotgun (WGS) entry which is preliminary data.</text>
</comment>
<name>E0NPU3_9BACT</name>
<evidence type="ECO:0000313" key="5">
    <source>
        <dbReference type="Proteomes" id="UP000004394"/>
    </source>
</evidence>
<dbReference type="STRING" id="862515.HMPREF0658_0194"/>
<evidence type="ECO:0000313" key="4">
    <source>
        <dbReference type="EMBL" id="EFM02819.1"/>
    </source>
</evidence>
<dbReference type="BioCyc" id="PMAR862515-HMP:GMOO-200-MONOMER"/>
<dbReference type="HOGENOM" id="CLU_100971_2_0_10"/>
<keyword evidence="1 2" id="KW-0732">Signal</keyword>
<sequence>MKKLFMVMAAAFIAVSASAQIYVGGTVGLSSVKNAGGDSETAYRLLPEIGYNLNEDWAVGTVVGWGKGNPVNIENVTTAAKTFEVNPYVRYTFLHNEYINVFCDGAVGYKHYSGVGNELSVGLKPGVSVNLHKSLSFEAHVGFIGYKNSDPKASGVKSSNAWGLNLDGNNVSFGLYYNF</sequence>
<proteinExistence type="predicted"/>
<evidence type="ECO:0000256" key="1">
    <source>
        <dbReference type="ARBA" id="ARBA00022729"/>
    </source>
</evidence>
<accession>E0NPU3</accession>
<dbReference type="eggNOG" id="COG3637">
    <property type="taxonomic scope" value="Bacteria"/>
</dbReference>
<dbReference type="Gene3D" id="2.40.160.20">
    <property type="match status" value="1"/>
</dbReference>
<feature type="chain" id="PRO_5003138199" description="Outer membrane protein beta-barrel domain-containing protein" evidence="2">
    <location>
        <begin position="20"/>
        <end position="179"/>
    </location>
</feature>
<organism evidence="4 5">
    <name type="scientific">Hoylesella marshii DSM 16973 = JCM 13450</name>
    <dbReference type="NCBI Taxonomy" id="862515"/>
    <lineage>
        <taxon>Bacteria</taxon>
        <taxon>Pseudomonadati</taxon>
        <taxon>Bacteroidota</taxon>
        <taxon>Bacteroidia</taxon>
        <taxon>Bacteroidales</taxon>
        <taxon>Prevotellaceae</taxon>
        <taxon>Hoylesella</taxon>
    </lineage>
</organism>
<dbReference type="Pfam" id="PF13505">
    <property type="entry name" value="OMP_b-brl"/>
    <property type="match status" value="1"/>
</dbReference>
<keyword evidence="5" id="KW-1185">Reference proteome</keyword>
<dbReference type="InterPro" id="IPR027385">
    <property type="entry name" value="Beta-barrel_OMP"/>
</dbReference>
<dbReference type="EMBL" id="AEEI01000008">
    <property type="protein sequence ID" value="EFM02819.1"/>
    <property type="molecule type" value="Genomic_DNA"/>
</dbReference>
<protein>
    <recommendedName>
        <fullName evidence="3">Outer membrane protein beta-barrel domain-containing protein</fullName>
    </recommendedName>
</protein>
<evidence type="ECO:0000259" key="3">
    <source>
        <dbReference type="Pfam" id="PF13505"/>
    </source>
</evidence>
<evidence type="ECO:0000256" key="2">
    <source>
        <dbReference type="SAM" id="SignalP"/>
    </source>
</evidence>
<dbReference type="InterPro" id="IPR011250">
    <property type="entry name" value="OMP/PagP_B-barrel"/>
</dbReference>
<dbReference type="SUPFAM" id="SSF56925">
    <property type="entry name" value="OMPA-like"/>
    <property type="match status" value="1"/>
</dbReference>